<evidence type="ECO:0000313" key="1">
    <source>
        <dbReference type="EMBL" id="RNA18813.1"/>
    </source>
</evidence>
<comment type="caution">
    <text evidence="1">The sequence shown here is derived from an EMBL/GenBank/DDBJ whole genome shotgun (WGS) entry which is preliminary data.</text>
</comment>
<protein>
    <submittedName>
        <fullName evidence="1">Uncharacterized protein</fullName>
    </submittedName>
</protein>
<keyword evidence="2" id="KW-1185">Reference proteome</keyword>
<gene>
    <name evidence="1" type="ORF">BpHYR1_009424</name>
</gene>
<accession>A0A3M7R5C9</accession>
<dbReference type="EMBL" id="REGN01004167">
    <property type="protein sequence ID" value="RNA18813.1"/>
    <property type="molecule type" value="Genomic_DNA"/>
</dbReference>
<reference evidence="1 2" key="1">
    <citation type="journal article" date="2018" name="Sci. Rep.">
        <title>Genomic signatures of local adaptation to the degree of environmental predictability in rotifers.</title>
        <authorList>
            <person name="Franch-Gras L."/>
            <person name="Hahn C."/>
            <person name="Garcia-Roger E.M."/>
            <person name="Carmona M.J."/>
            <person name="Serra M."/>
            <person name="Gomez A."/>
        </authorList>
    </citation>
    <scope>NUCLEOTIDE SEQUENCE [LARGE SCALE GENOMIC DNA]</scope>
    <source>
        <strain evidence="1">HYR1</strain>
    </source>
</reference>
<organism evidence="1 2">
    <name type="scientific">Brachionus plicatilis</name>
    <name type="common">Marine rotifer</name>
    <name type="synonym">Brachionus muelleri</name>
    <dbReference type="NCBI Taxonomy" id="10195"/>
    <lineage>
        <taxon>Eukaryota</taxon>
        <taxon>Metazoa</taxon>
        <taxon>Spiralia</taxon>
        <taxon>Gnathifera</taxon>
        <taxon>Rotifera</taxon>
        <taxon>Eurotatoria</taxon>
        <taxon>Monogononta</taxon>
        <taxon>Pseudotrocha</taxon>
        <taxon>Ploima</taxon>
        <taxon>Brachionidae</taxon>
        <taxon>Brachionus</taxon>
    </lineage>
</organism>
<proteinExistence type="predicted"/>
<sequence length="72" mass="8092">MALALVEASDEAKFAAKKVLSKHLNTVSCSICGEFLKNEKRIKFISDHIKNLLLFLGKLMDVLVTKYVTIDH</sequence>
<evidence type="ECO:0000313" key="2">
    <source>
        <dbReference type="Proteomes" id="UP000276133"/>
    </source>
</evidence>
<dbReference type="Proteomes" id="UP000276133">
    <property type="component" value="Unassembled WGS sequence"/>
</dbReference>
<name>A0A3M7R5C9_BRAPC</name>
<dbReference type="AlphaFoldDB" id="A0A3M7R5C9"/>